<keyword evidence="1" id="KW-0812">Transmembrane</keyword>
<proteinExistence type="predicted"/>
<dbReference type="AlphaFoldDB" id="A0A317U1X1"/>
<dbReference type="Proteomes" id="UP000247152">
    <property type="component" value="Unassembled WGS sequence"/>
</dbReference>
<name>A0A317U1X1_9GAMM</name>
<organism evidence="2 3">
    <name type="scientific">Legionella qingyii</name>
    <dbReference type="NCBI Taxonomy" id="2184757"/>
    <lineage>
        <taxon>Bacteria</taxon>
        <taxon>Pseudomonadati</taxon>
        <taxon>Pseudomonadota</taxon>
        <taxon>Gammaproteobacteria</taxon>
        <taxon>Legionellales</taxon>
        <taxon>Legionellaceae</taxon>
        <taxon>Legionella</taxon>
    </lineage>
</organism>
<protein>
    <submittedName>
        <fullName evidence="2">Uncharacterized protein</fullName>
    </submittedName>
</protein>
<evidence type="ECO:0000256" key="1">
    <source>
        <dbReference type="SAM" id="Phobius"/>
    </source>
</evidence>
<evidence type="ECO:0000313" key="2">
    <source>
        <dbReference type="EMBL" id="PWY54492.1"/>
    </source>
</evidence>
<keyword evidence="1" id="KW-0472">Membrane</keyword>
<dbReference type="EMBL" id="QHJG01000033">
    <property type="protein sequence ID" value="PWY54492.1"/>
    <property type="molecule type" value="Genomic_DNA"/>
</dbReference>
<gene>
    <name evidence="2" type="ORF">DGG96_16790</name>
</gene>
<evidence type="ECO:0000313" key="3">
    <source>
        <dbReference type="Proteomes" id="UP000247152"/>
    </source>
</evidence>
<comment type="caution">
    <text evidence="2">The sequence shown here is derived from an EMBL/GenBank/DDBJ whole genome shotgun (WGS) entry which is preliminary data.</text>
</comment>
<keyword evidence="1" id="KW-1133">Transmembrane helix</keyword>
<sequence>MIEGSRFIVAEAVINLRAILFIISLINLSTPVYKVVQHKRLSCGEEIDQITCKRKNVTDKKVVVVLNLETTEMGSGDVYF</sequence>
<accession>A0A317U1X1</accession>
<reference evidence="2 3" key="1">
    <citation type="submission" date="2018-05" db="EMBL/GenBank/DDBJ databases">
        <title>Legionella qingyii sp.nov., whole genome shotgun sequence.</title>
        <authorList>
            <person name="Wu H."/>
            <person name="Zhu Q."/>
            <person name="Hu C."/>
        </authorList>
    </citation>
    <scope>NUCLEOTIDE SEQUENCE [LARGE SCALE GENOMIC DNA]</scope>
    <source>
        <strain evidence="2 3">HEB18</strain>
    </source>
</reference>
<feature type="transmembrane region" description="Helical" evidence="1">
    <location>
        <begin position="12"/>
        <end position="33"/>
    </location>
</feature>